<dbReference type="GO" id="GO:0051015">
    <property type="term" value="F:actin filament binding"/>
    <property type="evidence" value="ECO:0007669"/>
    <property type="project" value="TreeGrafter"/>
</dbReference>
<dbReference type="GO" id="GO:0051017">
    <property type="term" value="P:actin filament bundle assembly"/>
    <property type="evidence" value="ECO:0007669"/>
    <property type="project" value="TreeGrafter"/>
</dbReference>
<sequence>MKRDTSKAGIDALAGASTDRALSIKSVDQEKEKDLSELLLQADFAAIESRLCNLTSSSSLLCRPSLFYELCRTRNAPLSTLQAAAEAWPSTVEYIDFHSERTSLHELLYHDPECRSVQFLIQQNPAATTRIDKEGRLPLHLATALASSDSGLVTLQANVQAACCTNNRMETPLHLACQRGDISSSLVWNLIQLAPESCRTLDVSGRLPIHHACENLADPSTLLILLRSYPQSCQVYNPRGLKPYSILRKSCSHGLPARDARCLLLRKFIQLQSVKTSTKTRNTLKFFWHDIHSFHRKVLSQGLRKHAGKSV</sequence>
<dbReference type="Proteomes" id="UP000836788">
    <property type="component" value="Chromosome 12"/>
</dbReference>
<dbReference type="SUPFAM" id="SSF48403">
    <property type="entry name" value="Ankyrin repeat"/>
    <property type="match status" value="1"/>
</dbReference>
<gene>
    <name evidence="3" type="ORF">PTTT1_LOCUS10891</name>
</gene>
<evidence type="ECO:0000256" key="1">
    <source>
        <dbReference type="ARBA" id="ARBA00022737"/>
    </source>
</evidence>
<dbReference type="InterPro" id="IPR036770">
    <property type="entry name" value="Ankyrin_rpt-contain_sf"/>
</dbReference>
<organism evidence="3">
    <name type="scientific">Phaeodactylum tricornutum</name>
    <name type="common">Diatom</name>
    <dbReference type="NCBI Taxonomy" id="2850"/>
    <lineage>
        <taxon>Eukaryota</taxon>
        <taxon>Sar</taxon>
        <taxon>Stramenopiles</taxon>
        <taxon>Ochrophyta</taxon>
        <taxon>Bacillariophyta</taxon>
        <taxon>Bacillariophyceae</taxon>
        <taxon>Bacillariophycidae</taxon>
        <taxon>Naviculales</taxon>
        <taxon>Phaeodactylaceae</taxon>
        <taxon>Phaeodactylum</taxon>
    </lineage>
</organism>
<dbReference type="EMBL" id="OU594953">
    <property type="protein sequence ID" value="CAG9279691.1"/>
    <property type="molecule type" value="Genomic_DNA"/>
</dbReference>
<reference evidence="3" key="1">
    <citation type="submission" date="2022-02" db="EMBL/GenBank/DDBJ databases">
        <authorList>
            <person name="Giguere J D."/>
        </authorList>
    </citation>
    <scope>NUCLEOTIDE SEQUENCE</scope>
    <source>
        <strain evidence="3">CCAP 1055/1</strain>
    </source>
</reference>
<evidence type="ECO:0000313" key="3">
    <source>
        <dbReference type="EMBL" id="CAG9279691.1"/>
    </source>
</evidence>
<accession>A0A8J9X1W8</accession>
<dbReference type="InterPro" id="IPR052420">
    <property type="entry name" value="Espin/Espin-like"/>
</dbReference>
<keyword evidence="1" id="KW-0677">Repeat</keyword>
<dbReference type="GO" id="GO:0005737">
    <property type="term" value="C:cytoplasm"/>
    <property type="evidence" value="ECO:0007669"/>
    <property type="project" value="TreeGrafter"/>
</dbReference>
<keyword evidence="2" id="KW-0040">ANK repeat</keyword>
<dbReference type="PANTHER" id="PTHR24153:SF8">
    <property type="entry name" value="FORKED, ISOFORM F"/>
    <property type="match status" value="1"/>
</dbReference>
<proteinExistence type="predicted"/>
<protein>
    <submittedName>
        <fullName evidence="3">Uncharacterized protein</fullName>
    </submittedName>
</protein>
<dbReference type="PANTHER" id="PTHR24153">
    <property type="entry name" value="ESPIN"/>
    <property type="match status" value="1"/>
</dbReference>
<dbReference type="AlphaFoldDB" id="A0A8J9X1W8"/>
<dbReference type="Gene3D" id="1.25.40.20">
    <property type="entry name" value="Ankyrin repeat-containing domain"/>
    <property type="match status" value="1"/>
</dbReference>
<evidence type="ECO:0000256" key="2">
    <source>
        <dbReference type="ARBA" id="ARBA00023043"/>
    </source>
</evidence>
<name>A0A8J9X1W8_PHATR</name>